<feature type="chain" id="PRO_5029713346" description="DUF732 domain-containing protein" evidence="1">
    <location>
        <begin position="29"/>
        <end position="133"/>
    </location>
</feature>
<protein>
    <recommendedName>
        <fullName evidence="2">DUF732 domain-containing protein</fullName>
    </recommendedName>
</protein>
<feature type="signal peptide" evidence="1">
    <location>
        <begin position="1"/>
        <end position="28"/>
    </location>
</feature>
<gene>
    <name evidence="3" type="ORF">MPRM_27160</name>
</gene>
<dbReference type="Pfam" id="PF05305">
    <property type="entry name" value="DUF732"/>
    <property type="match status" value="1"/>
</dbReference>
<dbReference type="InterPro" id="IPR007969">
    <property type="entry name" value="DUF732"/>
</dbReference>
<evidence type="ECO:0000313" key="3">
    <source>
        <dbReference type="EMBL" id="BBZ45435.1"/>
    </source>
</evidence>
<organism evidence="3 4">
    <name type="scientific">Mycobacterium parmense</name>
    <dbReference type="NCBI Taxonomy" id="185642"/>
    <lineage>
        <taxon>Bacteria</taxon>
        <taxon>Bacillati</taxon>
        <taxon>Actinomycetota</taxon>
        <taxon>Actinomycetes</taxon>
        <taxon>Mycobacteriales</taxon>
        <taxon>Mycobacteriaceae</taxon>
        <taxon>Mycobacterium</taxon>
        <taxon>Mycobacterium simiae complex</taxon>
    </lineage>
</organism>
<reference evidence="3 4" key="1">
    <citation type="journal article" date="2019" name="Emerg. Microbes Infect.">
        <title>Comprehensive subspecies identification of 175 nontuberculous mycobacteria species based on 7547 genomic profiles.</title>
        <authorList>
            <person name="Matsumoto Y."/>
            <person name="Kinjo T."/>
            <person name="Motooka D."/>
            <person name="Nabeya D."/>
            <person name="Jung N."/>
            <person name="Uechi K."/>
            <person name="Horii T."/>
            <person name="Iida T."/>
            <person name="Fujita J."/>
            <person name="Nakamura S."/>
        </authorList>
    </citation>
    <scope>NUCLEOTIDE SEQUENCE [LARGE SCALE GENOMIC DNA]</scope>
    <source>
        <strain evidence="3 4">JCM 14742</strain>
    </source>
</reference>
<evidence type="ECO:0000313" key="4">
    <source>
        <dbReference type="Proteomes" id="UP000467105"/>
    </source>
</evidence>
<name>A0A7I7YU88_9MYCO</name>
<keyword evidence="4" id="KW-1185">Reference proteome</keyword>
<sequence>MRCKTRVRAAVAALVLALAVLGSGHARADPKSFCSDGQTDCRRDVPGYLSMLASAGVHGNSDQTLVIVGDRVCGDLERGTPSAVVAAGLRQTNPSMTLLAGNAAVDAALVDLCPQLMRTDNREPVLLPLQQRR</sequence>
<keyword evidence="1" id="KW-0732">Signal</keyword>
<dbReference type="Proteomes" id="UP000467105">
    <property type="component" value="Chromosome"/>
</dbReference>
<evidence type="ECO:0000259" key="2">
    <source>
        <dbReference type="Pfam" id="PF05305"/>
    </source>
</evidence>
<feature type="domain" description="DUF732" evidence="2">
    <location>
        <begin position="47"/>
        <end position="115"/>
    </location>
</feature>
<proteinExistence type="predicted"/>
<evidence type="ECO:0000256" key="1">
    <source>
        <dbReference type="SAM" id="SignalP"/>
    </source>
</evidence>
<dbReference type="AlphaFoldDB" id="A0A7I7YU88"/>
<accession>A0A7I7YU88</accession>
<dbReference type="EMBL" id="AP022614">
    <property type="protein sequence ID" value="BBZ45435.1"/>
    <property type="molecule type" value="Genomic_DNA"/>
</dbReference>